<dbReference type="InterPro" id="IPR053240">
    <property type="entry name" value="VTT_domain"/>
</dbReference>
<dbReference type="PANTHER" id="PTHR46826:SF1">
    <property type="entry name" value="TVP38_TMEM64 FAMILY MEMBRANE PROTEIN YDJX"/>
    <property type="match status" value="1"/>
</dbReference>
<evidence type="ECO:0000313" key="5">
    <source>
        <dbReference type="Proteomes" id="UP000660262"/>
    </source>
</evidence>
<dbReference type="Proteomes" id="UP000660262">
    <property type="component" value="Unassembled WGS sequence"/>
</dbReference>
<name>A0A830HGJ4_9CHLO</name>
<comment type="caution">
    <text evidence="4">The sequence shown here is derived from an EMBL/GenBank/DDBJ whole genome shotgun (WGS) entry which is preliminary data.</text>
</comment>
<keyword evidence="2" id="KW-0472">Membrane</keyword>
<sequence>MARVPMTSLTTRPQCCVMPSTTFQSSSKINRFDRRCYTAGVHQRYNNSLSFHSLRGSSVARRAVEDPASPPQATSQTDANGLDSDKTVPRQATGANTAFKEEATSSSQEQTRGADDATTSSATTATVMSPVEKAGQQLRLDAWQARPTTARKVLRAANSIRIARTPPKKETKDGESGNADEEEEEGTESDAKTATAVAAFTIAVSAIALRFGGRAVLLKTAGMDFDADPVLRDTITNTLNQLNDLGAYKTAGFIAACALCKILCLDAISVALALVSGILFDNNPLYGCVATAAGSTLGGAGAFMLSRTVLKERVKKFVEERKALRAVERAVSGGGEGRGGFQSVLVFRLAPVLPALPIGGYAYLFGTTSVTFPEFAAGTFLGSLKPYYLDSAMGVFTLGALTGRGGDNPNEDIFIIVALGATALVGTFASQVATRMWEEVNAEMDAEEAESASLRDKALASLGENSDVLAEEAKEEDSGPFSGLTRSWKKASTRYGKAQDDLWPVIENERRFLALVLDEASRAADRVGADRDEEDELVTRALEAAVAAPPPTPPALRDSDESALTAYFVEGLAWFWLCNEALWIYSSPKKDWLTE</sequence>
<reference evidence="4" key="1">
    <citation type="submission" date="2020-10" db="EMBL/GenBank/DDBJ databases">
        <title>Unveiling of a novel bifunctional photoreceptor, Dualchrome1, isolated from a cosmopolitan green alga.</title>
        <authorList>
            <person name="Suzuki S."/>
            <person name="Kawachi M."/>
        </authorList>
    </citation>
    <scope>NUCLEOTIDE SEQUENCE</scope>
    <source>
        <strain evidence="4">NIES 2893</strain>
    </source>
</reference>
<feature type="compositionally biased region" description="Low complexity" evidence="1">
    <location>
        <begin position="116"/>
        <end position="126"/>
    </location>
</feature>
<feature type="transmembrane region" description="Helical" evidence="2">
    <location>
        <begin position="284"/>
        <end position="306"/>
    </location>
</feature>
<gene>
    <name evidence="4" type="ORF">PPROV_000477200</name>
</gene>
<protein>
    <recommendedName>
        <fullName evidence="3">VTT domain-containing protein</fullName>
    </recommendedName>
</protein>
<feature type="domain" description="VTT" evidence="3">
    <location>
        <begin position="269"/>
        <end position="394"/>
    </location>
</feature>
<evidence type="ECO:0000256" key="2">
    <source>
        <dbReference type="SAM" id="Phobius"/>
    </source>
</evidence>
<keyword evidence="5" id="KW-1185">Reference proteome</keyword>
<evidence type="ECO:0000259" key="3">
    <source>
        <dbReference type="Pfam" id="PF09335"/>
    </source>
</evidence>
<proteinExistence type="predicted"/>
<dbReference type="EMBL" id="BNJQ01000011">
    <property type="protein sequence ID" value="GHP06025.1"/>
    <property type="molecule type" value="Genomic_DNA"/>
</dbReference>
<dbReference type="PANTHER" id="PTHR46826">
    <property type="match status" value="1"/>
</dbReference>
<evidence type="ECO:0000313" key="4">
    <source>
        <dbReference type="EMBL" id="GHP06025.1"/>
    </source>
</evidence>
<feature type="transmembrane region" description="Helical" evidence="2">
    <location>
        <begin position="413"/>
        <end position="434"/>
    </location>
</feature>
<dbReference type="AlphaFoldDB" id="A0A830HGJ4"/>
<evidence type="ECO:0000256" key="1">
    <source>
        <dbReference type="SAM" id="MobiDB-lite"/>
    </source>
</evidence>
<keyword evidence="2" id="KW-0812">Transmembrane</keyword>
<feature type="transmembrane region" description="Helical" evidence="2">
    <location>
        <begin position="253"/>
        <end position="278"/>
    </location>
</feature>
<dbReference type="OrthoDB" id="166803at2759"/>
<dbReference type="Pfam" id="PF09335">
    <property type="entry name" value="VTT_dom"/>
    <property type="match status" value="1"/>
</dbReference>
<dbReference type="InterPro" id="IPR032816">
    <property type="entry name" value="VTT_dom"/>
</dbReference>
<keyword evidence="2" id="KW-1133">Transmembrane helix</keyword>
<accession>A0A830HGJ4</accession>
<organism evidence="4 5">
    <name type="scientific">Pycnococcus provasolii</name>
    <dbReference type="NCBI Taxonomy" id="41880"/>
    <lineage>
        <taxon>Eukaryota</taxon>
        <taxon>Viridiplantae</taxon>
        <taxon>Chlorophyta</taxon>
        <taxon>Pseudoscourfieldiophyceae</taxon>
        <taxon>Pseudoscourfieldiales</taxon>
        <taxon>Pycnococcaceae</taxon>
        <taxon>Pycnococcus</taxon>
    </lineage>
</organism>
<feature type="region of interest" description="Disordered" evidence="1">
    <location>
        <begin position="156"/>
        <end position="192"/>
    </location>
</feature>
<feature type="compositionally biased region" description="Acidic residues" evidence="1">
    <location>
        <begin position="178"/>
        <end position="188"/>
    </location>
</feature>
<feature type="region of interest" description="Disordered" evidence="1">
    <location>
        <begin position="60"/>
        <end position="132"/>
    </location>
</feature>
<feature type="transmembrane region" description="Helical" evidence="2">
    <location>
        <begin position="345"/>
        <end position="364"/>
    </location>
</feature>